<dbReference type="InterPro" id="IPR038144">
    <property type="entry name" value="IPI"/>
</dbReference>
<evidence type="ECO:0000256" key="1">
    <source>
        <dbReference type="SAM" id="MobiDB-lite"/>
    </source>
</evidence>
<dbReference type="RefSeq" id="WP_095635830.1">
    <property type="nucleotide sequence ID" value="NZ_NSKC01000002.1"/>
</dbReference>
<feature type="domain" description="Intracellular proteinase inhibitor BsuPI" evidence="2">
    <location>
        <begin position="26"/>
        <end position="127"/>
    </location>
</feature>
<dbReference type="Gene3D" id="2.60.40.2360">
    <property type="entry name" value="Intracellular proteinase inhibitor BsuPI"/>
    <property type="match status" value="1"/>
</dbReference>
<comment type="caution">
    <text evidence="3">The sequence shown here is derived from an EMBL/GenBank/DDBJ whole genome shotgun (WGS) entry which is preliminary data.</text>
</comment>
<reference evidence="3 4" key="1">
    <citation type="submission" date="2017-08" db="EMBL/GenBank/DDBJ databases">
        <title>The strain WRN001 was isolated from Binhai saline alkaline soil, Tianjin, China.</title>
        <authorList>
            <person name="Liu D."/>
            <person name="Zhang G."/>
        </authorList>
    </citation>
    <scope>NUCLEOTIDE SEQUENCE [LARGE SCALE GENOMIC DNA]</scope>
    <source>
        <strain evidence="3 4">WN019</strain>
    </source>
</reference>
<sequence length="140" mass="14849">MLDAALAIDTGDDGDASDDGNVSDAGGIDLVLTVRNGGDAPETLRFRTGQRADFAAYRIEGAEGEDGDREESSLDDDPVWRYGTGRMFTQVLGSETLEPGETATYEATWGDPPPGRYRIVGEVTAEECDLSASTVARVSP</sequence>
<evidence type="ECO:0000259" key="2">
    <source>
        <dbReference type="Pfam" id="PF12690"/>
    </source>
</evidence>
<gene>
    <name evidence="3" type="ORF">CK500_03295</name>
</gene>
<feature type="region of interest" description="Disordered" evidence="1">
    <location>
        <begin position="1"/>
        <end position="22"/>
    </location>
</feature>
<dbReference type="EMBL" id="NSKC01000002">
    <property type="protein sequence ID" value="PAU84554.1"/>
    <property type="molecule type" value="Genomic_DNA"/>
</dbReference>
<evidence type="ECO:0000313" key="3">
    <source>
        <dbReference type="EMBL" id="PAU84554.1"/>
    </source>
</evidence>
<dbReference type="OrthoDB" id="311964at2157"/>
<feature type="region of interest" description="Disordered" evidence="1">
    <location>
        <begin position="60"/>
        <end position="80"/>
    </location>
</feature>
<accession>A0A2A2FIG9</accession>
<dbReference type="Pfam" id="PF12690">
    <property type="entry name" value="BsuPI"/>
    <property type="match status" value="1"/>
</dbReference>
<evidence type="ECO:0000313" key="4">
    <source>
        <dbReference type="Proteomes" id="UP000218083"/>
    </source>
</evidence>
<proteinExistence type="predicted"/>
<dbReference type="Proteomes" id="UP000218083">
    <property type="component" value="Unassembled WGS sequence"/>
</dbReference>
<keyword evidence="4" id="KW-1185">Reference proteome</keyword>
<feature type="compositionally biased region" description="Acidic residues" evidence="1">
    <location>
        <begin position="62"/>
        <end position="77"/>
    </location>
</feature>
<protein>
    <recommendedName>
        <fullName evidence="2">Intracellular proteinase inhibitor BsuPI domain-containing protein</fullName>
    </recommendedName>
</protein>
<dbReference type="InterPro" id="IPR020481">
    <property type="entry name" value="Intracell_prot_inh_BsuPI"/>
</dbReference>
<name>A0A2A2FIG9_9EURY</name>
<dbReference type="AlphaFoldDB" id="A0A2A2FIG9"/>
<organism evidence="3 4">
    <name type="scientific">Halorubrum salipaludis</name>
    <dbReference type="NCBI Taxonomy" id="2032630"/>
    <lineage>
        <taxon>Archaea</taxon>
        <taxon>Methanobacteriati</taxon>
        <taxon>Methanobacteriota</taxon>
        <taxon>Stenosarchaea group</taxon>
        <taxon>Halobacteria</taxon>
        <taxon>Halobacteriales</taxon>
        <taxon>Haloferacaceae</taxon>
        <taxon>Halorubrum</taxon>
    </lineage>
</organism>